<dbReference type="RefSeq" id="WP_206394744.1">
    <property type="nucleotide sequence ID" value="NZ_JAFDPW010000001.1"/>
</dbReference>
<gene>
    <name evidence="2" type="ORF">M3D15_03820</name>
</gene>
<accession>A0ABT2HWF6</accession>
<protein>
    <submittedName>
        <fullName evidence="2">Uncharacterized protein</fullName>
    </submittedName>
</protein>
<comment type="caution">
    <text evidence="2">The sequence shown here is derived from an EMBL/GenBank/DDBJ whole genome shotgun (WGS) entry which is preliminary data.</text>
</comment>
<dbReference type="Proteomes" id="UP001525379">
    <property type="component" value="Unassembled WGS sequence"/>
</dbReference>
<sequence>MAALWRDPHSGEIHTLVRSMRRRIASIAATAAATLLAATGLVTFEPIEVETPDIAGGYAPDVCEQYECYTFYSARNRTVD</sequence>
<reference evidence="2 3" key="1">
    <citation type="submission" date="2022-04" db="EMBL/GenBank/DDBJ databases">
        <title>Human microbiome associated bacterial genomes.</title>
        <authorList>
            <person name="Sandstrom S."/>
            <person name="Salamzade R."/>
            <person name="Kalan L.R."/>
        </authorList>
    </citation>
    <scope>NUCLEOTIDE SEQUENCE [LARGE SCALE GENOMIC DNA]</scope>
    <source>
        <strain evidence="3">p3-SID1799</strain>
    </source>
</reference>
<proteinExistence type="predicted"/>
<keyword evidence="3" id="KW-1185">Reference proteome</keyword>
<keyword evidence="1" id="KW-0812">Transmembrane</keyword>
<keyword evidence="1" id="KW-1133">Transmembrane helix</keyword>
<dbReference type="EMBL" id="JALXSQ010000010">
    <property type="protein sequence ID" value="MCT2042465.1"/>
    <property type="molecule type" value="Genomic_DNA"/>
</dbReference>
<keyword evidence="1" id="KW-0472">Membrane</keyword>
<feature type="transmembrane region" description="Helical" evidence="1">
    <location>
        <begin position="24"/>
        <end position="44"/>
    </location>
</feature>
<organism evidence="2 3">
    <name type="scientific">Pseudoclavibacter albus</name>
    <dbReference type="NCBI Taxonomy" id="272241"/>
    <lineage>
        <taxon>Bacteria</taxon>
        <taxon>Bacillati</taxon>
        <taxon>Actinomycetota</taxon>
        <taxon>Actinomycetes</taxon>
        <taxon>Micrococcales</taxon>
        <taxon>Microbacteriaceae</taxon>
        <taxon>Pseudoclavibacter</taxon>
    </lineage>
</organism>
<evidence type="ECO:0000256" key="1">
    <source>
        <dbReference type="SAM" id="Phobius"/>
    </source>
</evidence>
<name>A0ABT2HWF6_9MICO</name>
<evidence type="ECO:0000313" key="2">
    <source>
        <dbReference type="EMBL" id="MCT2042465.1"/>
    </source>
</evidence>
<evidence type="ECO:0000313" key="3">
    <source>
        <dbReference type="Proteomes" id="UP001525379"/>
    </source>
</evidence>